<dbReference type="AlphaFoldDB" id="A0A919NQH4"/>
<dbReference type="Gene3D" id="3.20.20.80">
    <property type="entry name" value="Glycosidases"/>
    <property type="match status" value="1"/>
</dbReference>
<dbReference type="Proteomes" id="UP000623608">
    <property type="component" value="Unassembled WGS sequence"/>
</dbReference>
<dbReference type="Pfam" id="PF00128">
    <property type="entry name" value="Alpha-amylase"/>
    <property type="match status" value="2"/>
</dbReference>
<organism evidence="3 4">
    <name type="scientific">Paractinoplanes tereljensis</name>
    <dbReference type="NCBI Taxonomy" id="571912"/>
    <lineage>
        <taxon>Bacteria</taxon>
        <taxon>Bacillati</taxon>
        <taxon>Actinomycetota</taxon>
        <taxon>Actinomycetes</taxon>
        <taxon>Micromonosporales</taxon>
        <taxon>Micromonosporaceae</taxon>
        <taxon>Paractinoplanes</taxon>
    </lineage>
</organism>
<reference evidence="3" key="1">
    <citation type="submission" date="2021-01" db="EMBL/GenBank/DDBJ databases">
        <title>Whole genome shotgun sequence of Actinoplanes tereljensis NBRC 105297.</title>
        <authorList>
            <person name="Komaki H."/>
            <person name="Tamura T."/>
        </authorList>
    </citation>
    <scope>NUCLEOTIDE SEQUENCE</scope>
    <source>
        <strain evidence="3">NBRC 105297</strain>
    </source>
</reference>
<dbReference type="InterPro" id="IPR006047">
    <property type="entry name" value="GH13_cat_dom"/>
</dbReference>
<accession>A0A919NQH4</accession>
<dbReference type="PANTHER" id="PTHR10357:SF179">
    <property type="entry name" value="NEUTRAL AND BASIC AMINO ACID TRANSPORT PROTEIN RBAT"/>
    <property type="match status" value="1"/>
</dbReference>
<dbReference type="GO" id="GO:0009313">
    <property type="term" value="P:oligosaccharide catabolic process"/>
    <property type="evidence" value="ECO:0007669"/>
    <property type="project" value="TreeGrafter"/>
</dbReference>
<gene>
    <name evidence="3" type="ORF">Ate02nite_51250</name>
</gene>
<feature type="domain" description="Glycosyl hydrolase family 13 catalytic" evidence="2">
    <location>
        <begin position="43"/>
        <end position="432"/>
    </location>
</feature>
<evidence type="ECO:0000259" key="2">
    <source>
        <dbReference type="SMART" id="SM00642"/>
    </source>
</evidence>
<evidence type="ECO:0000313" key="3">
    <source>
        <dbReference type="EMBL" id="GIF22395.1"/>
    </source>
</evidence>
<dbReference type="InterPro" id="IPR017853">
    <property type="entry name" value="GH"/>
</dbReference>
<dbReference type="SMART" id="SM00642">
    <property type="entry name" value="Aamy"/>
    <property type="match status" value="1"/>
</dbReference>
<dbReference type="Gene3D" id="3.90.400.10">
    <property type="entry name" value="Oligo-1,6-glucosidase, Domain 2"/>
    <property type="match status" value="1"/>
</dbReference>
<comment type="caution">
    <text evidence="3">The sequence shown here is derived from an EMBL/GenBank/DDBJ whole genome shotgun (WGS) entry which is preliminary data.</text>
</comment>
<dbReference type="GO" id="GO:0004556">
    <property type="term" value="F:alpha-amylase activity"/>
    <property type="evidence" value="ECO:0007669"/>
    <property type="project" value="TreeGrafter"/>
</dbReference>
<evidence type="ECO:0000313" key="4">
    <source>
        <dbReference type="Proteomes" id="UP000623608"/>
    </source>
</evidence>
<dbReference type="EMBL" id="BOMY01000034">
    <property type="protein sequence ID" value="GIF22395.1"/>
    <property type="molecule type" value="Genomic_DNA"/>
</dbReference>
<protein>
    <submittedName>
        <fullName evidence="3">Alpha-amylase</fullName>
    </submittedName>
</protein>
<dbReference type="PANTHER" id="PTHR10357">
    <property type="entry name" value="ALPHA-AMYLASE FAMILY MEMBER"/>
    <property type="match status" value="1"/>
</dbReference>
<proteinExistence type="inferred from homology"/>
<sequence>MGTDSIYVARSGGRVALYATLSLELLSMAGMAGDWFADAVMYEIYPQSFADSDGDGVGDLRGVIERLDYIASLGVDVIWFNPCFASPFVDAGYDVSDYLAIAPRYGSNDDMVELVEKAGARGIRVMLDLVAGHTSIQHAWFQKELAADGPDPDGDRYIWCEQLPEGGWTRDTPGVPAWVPSPGPRRGWYLKNFYDEQPALNFGWVARPGRDEPWRDAVDAPGPLRNRQALKDIIGFWLAKGVAGFRVDMAFSLVKDELWDDGIRETVEIWREIRAWLDEAYPDAVLIPEGSEPRTGGSFAFDADFFLVIKNAHASLFDNHAAGILPFQAPQDPFFDEAGKGSTRPFLDAWHGARAAGPDRPIVLATADHDYDRLRVGSRTEQQLRAALMFLFTWGNVPCLYYGDEIGMRYLPDMPDVEGAICNPTYNRAGCRTPMQWDDSPNAGFSTADPDKLYLPVDPDPRRPTVAAQEDDPDSTLNFVRELIRVRPPTRGTTQVINEGYPLAYIRNGSDLVVLNPRREPATITVAGTATPILADGIEHDGDTITVAGFGYGLLRLAGDAAGPGSRR</sequence>
<name>A0A919NQH4_9ACTN</name>
<dbReference type="SUPFAM" id="SSF51445">
    <property type="entry name" value="(Trans)glycosidases"/>
    <property type="match status" value="1"/>
</dbReference>
<keyword evidence="4" id="KW-1185">Reference proteome</keyword>
<comment type="similarity">
    <text evidence="1">Belongs to the glycosyl hydrolase 13 family.</text>
</comment>
<dbReference type="InterPro" id="IPR045857">
    <property type="entry name" value="O16G_dom_2"/>
</dbReference>
<evidence type="ECO:0000256" key="1">
    <source>
        <dbReference type="ARBA" id="ARBA00008061"/>
    </source>
</evidence>